<feature type="compositionally biased region" description="Basic and acidic residues" evidence="1">
    <location>
        <begin position="150"/>
        <end position="159"/>
    </location>
</feature>
<dbReference type="Proteomes" id="UP000250134">
    <property type="component" value="Chromosome"/>
</dbReference>
<dbReference type="InterPro" id="IPR019249">
    <property type="entry name" value="DUF2226"/>
</dbReference>
<dbReference type="KEGG" id="tgg:A3K92_06420"/>
<reference evidence="2 3" key="1">
    <citation type="submission" date="2016-03" db="EMBL/GenBank/DDBJ databases">
        <title>Complete genome sequence of Thermococcus gorgonarius.</title>
        <authorList>
            <person name="Oger P.M."/>
        </authorList>
    </citation>
    <scope>NUCLEOTIDE SEQUENCE [LARGE SCALE GENOMIC DNA]</scope>
    <source>
        <strain evidence="2 3">W-12</strain>
    </source>
</reference>
<evidence type="ECO:0000256" key="1">
    <source>
        <dbReference type="SAM" id="MobiDB-lite"/>
    </source>
</evidence>
<dbReference type="GeneID" id="33332170"/>
<protein>
    <recommendedName>
        <fullName evidence="4">DUF2226 domain-containing protein</fullName>
    </recommendedName>
</protein>
<accession>A0A2Z2MFB0</accession>
<dbReference type="Pfam" id="PF09987">
    <property type="entry name" value="DUF2226"/>
    <property type="match status" value="1"/>
</dbReference>
<dbReference type="RefSeq" id="WP_088885479.1">
    <property type="nucleotide sequence ID" value="NZ_CP014855.1"/>
</dbReference>
<dbReference type="AlphaFoldDB" id="A0A2Z2MFB0"/>
<organism evidence="2 3">
    <name type="scientific">Thermococcus gorgonarius</name>
    <dbReference type="NCBI Taxonomy" id="71997"/>
    <lineage>
        <taxon>Archaea</taxon>
        <taxon>Methanobacteriati</taxon>
        <taxon>Methanobacteriota</taxon>
        <taxon>Thermococci</taxon>
        <taxon>Thermococcales</taxon>
        <taxon>Thermococcaceae</taxon>
        <taxon>Thermococcus</taxon>
    </lineage>
</organism>
<proteinExistence type="predicted"/>
<evidence type="ECO:0008006" key="4">
    <source>
        <dbReference type="Google" id="ProtNLM"/>
    </source>
</evidence>
<gene>
    <name evidence="2" type="ORF">A3K92_06420</name>
</gene>
<evidence type="ECO:0000313" key="3">
    <source>
        <dbReference type="Proteomes" id="UP000250134"/>
    </source>
</evidence>
<sequence>MKLPSLTPLKENIVITSSEDLLSEIQNILSTTEGAFVKLFGKKSGQGYYMEILMDRSKILAIEGQKVGSGKNISGEEALSLLKELLKGPVIVDFYALDEIGVKLSIADNLEAYAETPKVPIADLFSHPESKHSPQEGAQVAPQTVQRPAKSPEEKKPESTQKAVSAGTVEEVEIVNEIPNGDFLNDALREYAKHLISEANRVRTLQLTKIVFSGEVSGGVLYLNVHMYGHSEGQMREVAEKRMLHAISKHAPIILRVADTKPILRDIKVILDGKEVAPQQIVERDRKKTGKVDEDGRITLSVLEDVWPYFRAMARTVIGEIREAGINVTAASFDIKGRREFEVNAKLVVETDLPNDRVENLIRSIITRHSKELGKTLNRYITVHNIEVETIEKVAPSVQIKPKSAKAAQIIEKKKELEKEVEKLLKQAGIDELTFLTEEKKKESEQTLLRSRIEPAMETLKARLHTELKLISRVTFKWLKLSWDVKDNTVYVSIEVSFLKEEGVGLFGSFLGVDEEKLKNDAKETILRVIRDVSREYSIPIKLRKLNVIVR</sequence>
<dbReference type="EMBL" id="CP014855">
    <property type="protein sequence ID" value="ASJ01141.1"/>
    <property type="molecule type" value="Genomic_DNA"/>
</dbReference>
<feature type="region of interest" description="Disordered" evidence="1">
    <location>
        <begin position="124"/>
        <end position="166"/>
    </location>
</feature>
<name>A0A2Z2MFB0_THEGO</name>
<evidence type="ECO:0000313" key="2">
    <source>
        <dbReference type="EMBL" id="ASJ01141.1"/>
    </source>
</evidence>
<dbReference type="OrthoDB" id="86210at2157"/>
<keyword evidence="3" id="KW-1185">Reference proteome</keyword>